<name>A0ABS1JYQ4_9MICC</name>
<protein>
    <submittedName>
        <fullName evidence="1">Uncharacterized protein</fullName>
    </submittedName>
</protein>
<dbReference type="Proteomes" id="UP000639051">
    <property type="component" value="Unassembled WGS sequence"/>
</dbReference>
<organism evidence="1 2">
    <name type="scientific">Sinomonas cellulolyticus</name>
    <dbReference type="NCBI Taxonomy" id="2801916"/>
    <lineage>
        <taxon>Bacteria</taxon>
        <taxon>Bacillati</taxon>
        <taxon>Actinomycetota</taxon>
        <taxon>Actinomycetes</taxon>
        <taxon>Micrococcales</taxon>
        <taxon>Micrococcaceae</taxon>
        <taxon>Sinomonas</taxon>
    </lineage>
</organism>
<keyword evidence="2" id="KW-1185">Reference proteome</keyword>
<comment type="caution">
    <text evidence="1">The sequence shown here is derived from an EMBL/GenBank/DDBJ whole genome shotgun (WGS) entry which is preliminary data.</text>
</comment>
<dbReference type="RefSeq" id="WP_189693516.1">
    <property type="nucleotide sequence ID" value="NZ_BNCM01000005.1"/>
</dbReference>
<dbReference type="EMBL" id="JAERRC010000010">
    <property type="protein sequence ID" value="MBL0704526.1"/>
    <property type="molecule type" value="Genomic_DNA"/>
</dbReference>
<gene>
    <name evidence="1" type="ORF">JJE72_03280</name>
</gene>
<accession>A0ABS1JYQ4</accession>
<evidence type="ECO:0000313" key="1">
    <source>
        <dbReference type="EMBL" id="MBL0704526.1"/>
    </source>
</evidence>
<reference evidence="1 2" key="1">
    <citation type="submission" date="2021-01" db="EMBL/GenBank/DDBJ databases">
        <title>Genome public.</title>
        <authorList>
            <person name="Liu C."/>
            <person name="Sun Q."/>
        </authorList>
    </citation>
    <scope>NUCLEOTIDE SEQUENCE [LARGE SCALE GENOMIC DNA]</scope>
    <source>
        <strain evidence="1 2">JC656</strain>
    </source>
</reference>
<proteinExistence type="predicted"/>
<sequence length="63" mass="6559">MTTITVSELAAESAELLPGRETLLGDFNFAEVLASNTSLAANVMTICSSANSLAYQSVYVSQG</sequence>
<evidence type="ECO:0000313" key="2">
    <source>
        <dbReference type="Proteomes" id="UP000639051"/>
    </source>
</evidence>